<protein>
    <submittedName>
        <fullName evidence="1">Uncharacterized protein</fullName>
    </submittedName>
</protein>
<organism evidence="1">
    <name type="scientific">marine sediment metagenome</name>
    <dbReference type="NCBI Taxonomy" id="412755"/>
    <lineage>
        <taxon>unclassified sequences</taxon>
        <taxon>metagenomes</taxon>
        <taxon>ecological metagenomes</taxon>
    </lineage>
</organism>
<proteinExistence type="predicted"/>
<gene>
    <name evidence="1" type="ORF">S01H4_62201</name>
</gene>
<comment type="caution">
    <text evidence="1">The sequence shown here is derived from an EMBL/GenBank/DDBJ whole genome shotgun (WGS) entry which is preliminary data.</text>
</comment>
<dbReference type="EMBL" id="BART01037065">
    <property type="protein sequence ID" value="GAH05524.1"/>
    <property type="molecule type" value="Genomic_DNA"/>
</dbReference>
<accession>X1DKK8</accession>
<sequence length="89" mass="10579">MDSLKQLDRDRLKSRLFEKVQPLFEIMGAHVAGIAQPFYLIEEPVFIRLFGYNTIYDDTPSLRFKNTNYLIKKSRYRREVVRCYAAGQE</sequence>
<reference evidence="1" key="1">
    <citation type="journal article" date="2014" name="Front. Microbiol.">
        <title>High frequency of phylogenetically diverse reductive dehalogenase-homologous genes in deep subseafloor sedimentary metagenomes.</title>
        <authorList>
            <person name="Kawai M."/>
            <person name="Futagami T."/>
            <person name="Toyoda A."/>
            <person name="Takaki Y."/>
            <person name="Nishi S."/>
            <person name="Hori S."/>
            <person name="Arai W."/>
            <person name="Tsubouchi T."/>
            <person name="Morono Y."/>
            <person name="Uchiyama I."/>
            <person name="Ito T."/>
            <person name="Fujiyama A."/>
            <person name="Inagaki F."/>
            <person name="Takami H."/>
        </authorList>
    </citation>
    <scope>NUCLEOTIDE SEQUENCE</scope>
    <source>
        <strain evidence="1">Expedition CK06-06</strain>
    </source>
</reference>
<evidence type="ECO:0000313" key="1">
    <source>
        <dbReference type="EMBL" id="GAH05524.1"/>
    </source>
</evidence>
<dbReference type="AlphaFoldDB" id="X1DKK8"/>
<name>X1DKK8_9ZZZZ</name>